<gene>
    <name evidence="3" type="ORF">CgunFtcFv8_013912</name>
</gene>
<dbReference type="EMBL" id="JAURVH010001514">
    <property type="protein sequence ID" value="KAK5933429.1"/>
    <property type="molecule type" value="Genomic_DNA"/>
</dbReference>
<reference evidence="3 4" key="1">
    <citation type="journal article" date="2023" name="Mol. Biol. Evol.">
        <title>Genomics of Secondarily Temperate Adaptation in the Only Non-Antarctic Icefish.</title>
        <authorList>
            <person name="Rivera-Colon A.G."/>
            <person name="Rayamajhi N."/>
            <person name="Minhas B.F."/>
            <person name="Madrigal G."/>
            <person name="Bilyk K.T."/>
            <person name="Yoon V."/>
            <person name="Hune M."/>
            <person name="Gregory S."/>
            <person name="Cheng C.H.C."/>
            <person name="Catchen J.M."/>
        </authorList>
    </citation>
    <scope>NUCLEOTIDE SEQUENCE [LARGE SCALE GENOMIC DNA]</scope>
    <source>
        <tissue evidence="3">White muscle</tissue>
    </source>
</reference>
<evidence type="ECO:0000313" key="4">
    <source>
        <dbReference type="Proteomes" id="UP001331515"/>
    </source>
</evidence>
<sequence>MCIVCTSNLPPFSSPVGHFFFILHFCVSLCDGQSDAAFSSGVLPDGPPIRVLVCLPHLKPQVTPSRRQALHSLHSPNGAKRPSSKREKD</sequence>
<feature type="region of interest" description="Disordered" evidence="1">
    <location>
        <begin position="65"/>
        <end position="89"/>
    </location>
</feature>
<evidence type="ECO:0000256" key="1">
    <source>
        <dbReference type="SAM" id="MobiDB-lite"/>
    </source>
</evidence>
<dbReference type="Proteomes" id="UP001331515">
    <property type="component" value="Unassembled WGS sequence"/>
</dbReference>
<name>A0AAN8I9S9_CHAGU</name>
<organism evidence="3 4">
    <name type="scientific">Champsocephalus gunnari</name>
    <name type="common">Mackerel icefish</name>
    <dbReference type="NCBI Taxonomy" id="52237"/>
    <lineage>
        <taxon>Eukaryota</taxon>
        <taxon>Metazoa</taxon>
        <taxon>Chordata</taxon>
        <taxon>Craniata</taxon>
        <taxon>Vertebrata</taxon>
        <taxon>Euteleostomi</taxon>
        <taxon>Actinopterygii</taxon>
        <taxon>Neopterygii</taxon>
        <taxon>Teleostei</taxon>
        <taxon>Neoteleostei</taxon>
        <taxon>Acanthomorphata</taxon>
        <taxon>Eupercaria</taxon>
        <taxon>Perciformes</taxon>
        <taxon>Notothenioidei</taxon>
        <taxon>Channichthyidae</taxon>
        <taxon>Champsocephalus</taxon>
    </lineage>
</organism>
<proteinExistence type="predicted"/>
<accession>A0AAN8I9S9</accession>
<feature type="chain" id="PRO_5042895426" description="Secreted protein" evidence="2">
    <location>
        <begin position="33"/>
        <end position="89"/>
    </location>
</feature>
<keyword evidence="4" id="KW-1185">Reference proteome</keyword>
<evidence type="ECO:0008006" key="5">
    <source>
        <dbReference type="Google" id="ProtNLM"/>
    </source>
</evidence>
<keyword evidence="2" id="KW-0732">Signal</keyword>
<evidence type="ECO:0000313" key="3">
    <source>
        <dbReference type="EMBL" id="KAK5933429.1"/>
    </source>
</evidence>
<protein>
    <recommendedName>
        <fullName evidence="5">Secreted protein</fullName>
    </recommendedName>
</protein>
<comment type="caution">
    <text evidence="3">The sequence shown here is derived from an EMBL/GenBank/DDBJ whole genome shotgun (WGS) entry which is preliminary data.</text>
</comment>
<feature type="signal peptide" evidence="2">
    <location>
        <begin position="1"/>
        <end position="32"/>
    </location>
</feature>
<evidence type="ECO:0000256" key="2">
    <source>
        <dbReference type="SAM" id="SignalP"/>
    </source>
</evidence>
<dbReference type="AlphaFoldDB" id="A0AAN8I9S9"/>